<evidence type="ECO:0000313" key="2">
    <source>
        <dbReference type="EMBL" id="CAA9544364.1"/>
    </source>
</evidence>
<evidence type="ECO:0000256" key="1">
    <source>
        <dbReference type="SAM" id="MobiDB-lite"/>
    </source>
</evidence>
<proteinExistence type="predicted"/>
<gene>
    <name evidence="2" type="ORF">AVDCRST_MAG49-1299</name>
</gene>
<dbReference type="AlphaFoldDB" id="A0A6J4U974"/>
<feature type="region of interest" description="Disordered" evidence="1">
    <location>
        <begin position="1"/>
        <end position="74"/>
    </location>
</feature>
<name>A0A6J4U974_9BACT</name>
<reference evidence="2" key="1">
    <citation type="submission" date="2020-02" db="EMBL/GenBank/DDBJ databases">
        <authorList>
            <person name="Meier V. D."/>
        </authorList>
    </citation>
    <scope>NUCLEOTIDE SEQUENCE</scope>
    <source>
        <strain evidence="2">AVDCRST_MAG49</strain>
    </source>
</reference>
<organism evidence="2">
    <name type="scientific">uncultured Thermomicrobiales bacterium</name>
    <dbReference type="NCBI Taxonomy" id="1645740"/>
    <lineage>
        <taxon>Bacteria</taxon>
        <taxon>Pseudomonadati</taxon>
        <taxon>Thermomicrobiota</taxon>
        <taxon>Thermomicrobia</taxon>
        <taxon>Thermomicrobiales</taxon>
        <taxon>environmental samples</taxon>
    </lineage>
</organism>
<accession>A0A6J4U974</accession>
<feature type="compositionally biased region" description="Low complexity" evidence="1">
    <location>
        <begin position="26"/>
        <end position="36"/>
    </location>
</feature>
<dbReference type="EMBL" id="CADCWG010000068">
    <property type="protein sequence ID" value="CAA9544364.1"/>
    <property type="molecule type" value="Genomic_DNA"/>
</dbReference>
<protein>
    <submittedName>
        <fullName evidence="2">Uncharacterized protein</fullName>
    </submittedName>
</protein>
<sequence length="74" mass="7670">MIASHWTRHFGAGLSGRGWPRPPEASAPARSRLGPAADPPGEAPGDHPDPEIGDQPDPENGRLLGRPRGPAPGP</sequence>